<feature type="compositionally biased region" description="Polar residues" evidence="1">
    <location>
        <begin position="80"/>
        <end position="93"/>
    </location>
</feature>
<protein>
    <submittedName>
        <fullName evidence="2">Uncharacterized protein</fullName>
    </submittedName>
</protein>
<organism evidence="2 3">
    <name type="scientific">Armadillidium vulgare iridescent virus</name>
    <dbReference type="NCBI Taxonomy" id="72201"/>
    <lineage>
        <taxon>Viruses</taxon>
        <taxon>Varidnaviria</taxon>
        <taxon>Bamfordvirae</taxon>
        <taxon>Nucleocytoviricota</taxon>
        <taxon>Megaviricetes</taxon>
        <taxon>Pimascovirales</taxon>
        <taxon>Pimascovirales incertae sedis</taxon>
        <taxon>Iridoviridae</taxon>
        <taxon>Betairidovirinae</taxon>
        <taxon>Iridovirus</taxon>
        <taxon>Iridovirus armadillidium1</taxon>
        <taxon>Invertebrate iridescent virus 31</taxon>
    </lineage>
</organism>
<dbReference type="EMBL" id="HF920637">
    <property type="protein sequence ID" value="CCV02528.1"/>
    <property type="molecule type" value="Genomic_DNA"/>
</dbReference>
<reference evidence="2 3" key="1">
    <citation type="journal article" date="2014" name="J. Gen. Virol.">
        <title>Genome sequence of a crustacean iridovirus, IIV31, isolated from the pill bug, Armadillidium vulgare.</title>
        <authorList>
            <person name="Piegu B."/>
            <person name="Guizard S."/>
            <person name="Yeping T."/>
            <person name="Cruaud C."/>
            <person name="Asgari S."/>
            <person name="Bideshi D.K."/>
            <person name="Federici B.A."/>
            <person name="Bigot Y."/>
        </authorList>
    </citation>
    <scope>NUCLEOTIDE SEQUENCE [LARGE SCALE GENOMIC DNA]</scope>
</reference>
<evidence type="ECO:0000313" key="2">
    <source>
        <dbReference type="EMBL" id="CCV02528.1"/>
    </source>
</evidence>
<name>A0A068QKY6_9VIRU</name>
<accession>A0A068QKY6</accession>
<evidence type="ECO:0000313" key="3">
    <source>
        <dbReference type="Proteomes" id="UP000114278"/>
    </source>
</evidence>
<proteinExistence type="predicted"/>
<feature type="region of interest" description="Disordered" evidence="1">
    <location>
        <begin position="53"/>
        <end position="93"/>
    </location>
</feature>
<dbReference type="OrthoDB" id="5801at10239"/>
<dbReference type="RefSeq" id="YP_009046770.1">
    <property type="nucleotide sequence ID" value="NC_024451.1"/>
</dbReference>
<feature type="compositionally biased region" description="Polar residues" evidence="1">
    <location>
        <begin position="55"/>
        <end position="68"/>
    </location>
</feature>
<dbReference type="KEGG" id="vg:19738740"/>
<dbReference type="Proteomes" id="UP000114278">
    <property type="component" value="Segment"/>
</dbReference>
<dbReference type="GeneID" id="19738740"/>
<sequence length="160" mass="18315">MAPSFDIGNPLRSLVRIPGSGQDKALKPICLDVAQISNFSKSLSLIIHFNFDAPPSTQEATNGRQESLANRKRSSEDEVSSQQASKRPRTLGSSIRANKIQLIAEFEKYVKSLPDEEREINRKELFDDLSKNFAFNKNDAWVWLKEFISEYEKTFVLKYR</sequence>
<evidence type="ECO:0000256" key="1">
    <source>
        <dbReference type="SAM" id="MobiDB-lite"/>
    </source>
</evidence>
<keyword evidence="3" id="KW-1185">Reference proteome</keyword>
<gene>
    <name evidence="2" type="primary">156R</name>
    <name evidence="2" type="ORF">IIV31_156R</name>
</gene>